<proteinExistence type="predicted"/>
<sequence>MEQEDLAGELLQALTNDVKRIQERVEQLARQSPKDYSATLAALTKAVEGLQARSQPAAPTTIVDLSPIMAQLTELKQQIRQRPEYKMSQYVQYGAYAFGLMVGLLVATTWLALDWRSDRNKYAQAYTQDNWRVRYTKQANPTYYSFMEGKFKDPELTKWIVEQEEADQKRELARKATEQAKALSQQANELEGKPVEKRIEKP</sequence>
<reference evidence="4" key="1">
    <citation type="journal article" date="2019" name="Int. J. Syst. Evol. Microbiol.">
        <title>The Global Catalogue of Microorganisms (GCM) 10K type strain sequencing project: providing services to taxonomists for standard genome sequencing and annotation.</title>
        <authorList>
            <consortium name="The Broad Institute Genomics Platform"/>
            <consortium name="The Broad Institute Genome Sequencing Center for Infectious Disease"/>
            <person name="Wu L."/>
            <person name="Ma J."/>
        </authorList>
    </citation>
    <scope>NUCLEOTIDE SEQUENCE [LARGE SCALE GENOMIC DNA]</scope>
    <source>
        <strain evidence="4">KCTC 42805</strain>
    </source>
</reference>
<keyword evidence="2" id="KW-0812">Transmembrane</keyword>
<keyword evidence="4" id="KW-1185">Reference proteome</keyword>
<keyword evidence="2" id="KW-1133">Transmembrane helix</keyword>
<feature type="region of interest" description="Disordered" evidence="1">
    <location>
        <begin position="170"/>
        <end position="202"/>
    </location>
</feature>
<keyword evidence="2" id="KW-0472">Membrane</keyword>
<evidence type="ECO:0000256" key="2">
    <source>
        <dbReference type="SAM" id="Phobius"/>
    </source>
</evidence>
<organism evidence="3 4">
    <name type="scientific">Spirosoma soli</name>
    <dbReference type="NCBI Taxonomy" id="1770529"/>
    <lineage>
        <taxon>Bacteria</taxon>
        <taxon>Pseudomonadati</taxon>
        <taxon>Bacteroidota</taxon>
        <taxon>Cytophagia</taxon>
        <taxon>Cytophagales</taxon>
        <taxon>Cytophagaceae</taxon>
        <taxon>Spirosoma</taxon>
    </lineage>
</organism>
<dbReference type="EMBL" id="JBHULN010000040">
    <property type="protein sequence ID" value="MFD2574664.1"/>
    <property type="molecule type" value="Genomic_DNA"/>
</dbReference>
<dbReference type="Proteomes" id="UP001597469">
    <property type="component" value="Unassembled WGS sequence"/>
</dbReference>
<accession>A0ABW5MEP5</accession>
<evidence type="ECO:0000256" key="1">
    <source>
        <dbReference type="SAM" id="MobiDB-lite"/>
    </source>
</evidence>
<feature type="transmembrane region" description="Helical" evidence="2">
    <location>
        <begin position="93"/>
        <end position="113"/>
    </location>
</feature>
<feature type="compositionally biased region" description="Basic and acidic residues" evidence="1">
    <location>
        <begin position="190"/>
        <end position="202"/>
    </location>
</feature>
<protein>
    <submittedName>
        <fullName evidence="3">Uncharacterized protein</fullName>
    </submittedName>
</protein>
<evidence type="ECO:0000313" key="3">
    <source>
        <dbReference type="EMBL" id="MFD2574664.1"/>
    </source>
</evidence>
<gene>
    <name evidence="3" type="ORF">ACFSUS_28800</name>
</gene>
<comment type="caution">
    <text evidence="3">The sequence shown here is derived from an EMBL/GenBank/DDBJ whole genome shotgun (WGS) entry which is preliminary data.</text>
</comment>
<evidence type="ECO:0000313" key="4">
    <source>
        <dbReference type="Proteomes" id="UP001597469"/>
    </source>
</evidence>
<name>A0ABW5MEP5_9BACT</name>